<dbReference type="PANTHER" id="PTHR46599">
    <property type="entry name" value="PIGGYBAC TRANSPOSABLE ELEMENT-DERIVED PROTEIN 4"/>
    <property type="match status" value="1"/>
</dbReference>
<organism evidence="3 4">
    <name type="scientific">Periplaneta americana</name>
    <name type="common">American cockroach</name>
    <name type="synonym">Blatta americana</name>
    <dbReference type="NCBI Taxonomy" id="6978"/>
    <lineage>
        <taxon>Eukaryota</taxon>
        <taxon>Metazoa</taxon>
        <taxon>Ecdysozoa</taxon>
        <taxon>Arthropoda</taxon>
        <taxon>Hexapoda</taxon>
        <taxon>Insecta</taxon>
        <taxon>Pterygota</taxon>
        <taxon>Neoptera</taxon>
        <taxon>Polyneoptera</taxon>
        <taxon>Dictyoptera</taxon>
        <taxon>Blattodea</taxon>
        <taxon>Blattoidea</taxon>
        <taxon>Blattidae</taxon>
        <taxon>Blattinae</taxon>
        <taxon>Periplaneta</taxon>
    </lineage>
</organism>
<comment type="caution">
    <text evidence="3">The sequence shown here is derived from an EMBL/GenBank/DDBJ whole genome shotgun (WGS) entry which is preliminary data.</text>
</comment>
<dbReference type="PANTHER" id="PTHR46599:SF6">
    <property type="entry name" value="DUAL SPECIFICITY PHOSPHATASE 26"/>
    <property type="match status" value="1"/>
</dbReference>
<reference evidence="3 4" key="1">
    <citation type="journal article" date="2022" name="Allergy">
        <title>Genome assembly and annotation of Periplaneta americana reveal a comprehensive cockroach allergen profile.</title>
        <authorList>
            <person name="Wang L."/>
            <person name="Xiong Q."/>
            <person name="Saelim N."/>
            <person name="Wang L."/>
            <person name="Nong W."/>
            <person name="Wan A.T."/>
            <person name="Shi M."/>
            <person name="Liu X."/>
            <person name="Cao Q."/>
            <person name="Hui J.H.L."/>
            <person name="Sookrung N."/>
            <person name="Leung T.F."/>
            <person name="Tungtrongchitr A."/>
            <person name="Tsui S.K.W."/>
        </authorList>
    </citation>
    <scope>NUCLEOTIDE SEQUENCE [LARGE SCALE GENOMIC DNA]</scope>
    <source>
        <strain evidence="3">PWHHKU_190912</strain>
    </source>
</reference>
<gene>
    <name evidence="3" type="ORF">ANN_02682</name>
</gene>
<accession>A0ABQ8TYP7</accession>
<keyword evidence="4" id="KW-1185">Reference proteome</keyword>
<dbReference type="Proteomes" id="UP001148838">
    <property type="component" value="Unassembled WGS sequence"/>
</dbReference>
<dbReference type="Pfam" id="PF13843">
    <property type="entry name" value="DDE_Tnp_1_7"/>
    <property type="match status" value="1"/>
</dbReference>
<evidence type="ECO:0000313" key="4">
    <source>
        <dbReference type="Proteomes" id="UP001148838"/>
    </source>
</evidence>
<dbReference type="EMBL" id="JAJSOF020000001">
    <property type="protein sequence ID" value="KAJ4451222.1"/>
    <property type="molecule type" value="Genomic_DNA"/>
</dbReference>
<proteinExistence type="predicted"/>
<evidence type="ECO:0000259" key="2">
    <source>
        <dbReference type="Pfam" id="PF13843"/>
    </source>
</evidence>
<protein>
    <recommendedName>
        <fullName evidence="2">PiggyBac transposable element-derived protein domain-containing protein</fullName>
    </recommendedName>
</protein>
<evidence type="ECO:0000313" key="3">
    <source>
        <dbReference type="EMBL" id="KAJ4451222.1"/>
    </source>
</evidence>
<evidence type="ECO:0000256" key="1">
    <source>
        <dbReference type="SAM" id="MobiDB-lite"/>
    </source>
</evidence>
<dbReference type="InterPro" id="IPR029526">
    <property type="entry name" value="PGBD"/>
</dbReference>
<feature type="compositionally biased region" description="Basic and acidic residues" evidence="1">
    <location>
        <begin position="168"/>
        <end position="178"/>
    </location>
</feature>
<name>A0ABQ8TYP7_PERAM</name>
<feature type="compositionally biased region" description="Basic and acidic residues" evidence="1">
    <location>
        <begin position="149"/>
        <end position="159"/>
    </location>
</feature>
<feature type="region of interest" description="Disordered" evidence="1">
    <location>
        <begin position="146"/>
        <end position="196"/>
    </location>
</feature>
<sequence length="615" mass="69313">MAGLCEGGNEPPGSLKASKCELKFIESEENPFSIRSCKKLFPVPHDNPCRTPGMRCVKGNGLVERSRQCPFTLVVVRQIVAARQYTKITSDIEVHKKQRCVTEFLTAEQISLTDIHRLLKAYGDNTVDASTMDYEEEQEHIQRLINEVFPEKQPEERTGGDSSDNEEDHVSESEHDTSTEISADSSESDDETSDIDCNVIFGKDKTTEWKATPRQPRNVRTRAANIVTHLPGVKGRAKSVDTPFDNIETRDDRKLLDNLAPIRDLFEAFVSNSKTNYCISEYATIDEKLESFRGKCKFRQYLPSKPAKYGIKIFALADAKTFYTLNLEIYAGKQPEGPYKVDNSPSAVVKRLVEPVSGTGRSVTCDNWFASVPLAKHLLDSNRLTLVGTIRKNKREIPPSFVQHRSRAQYSSKFAFDDQMTLVSYVPKKGKTVLLLSTMHYDAAIDSETGVKKKPEINTFYNSTKSGVDVVDALCATYNVGRVSNRWPLTIFYALLNVAGINSLVIYQSNKSERVIRREFLKRLSEEMVLDHMKRRLTMENLPRSLRSRISGYVGEETPMPGPPPKKSRTRCGYCPSSADRKTKTECHICATMICREHTTPTCYQCAEKASGSRD</sequence>
<feature type="domain" description="PiggyBac transposable element-derived protein" evidence="2">
    <location>
        <begin position="249"/>
        <end position="503"/>
    </location>
</feature>